<protein>
    <submittedName>
        <fullName evidence="6">HAD family hydrolase</fullName>
    </submittedName>
</protein>
<feature type="coiled-coil region" evidence="5">
    <location>
        <begin position="326"/>
        <end position="403"/>
    </location>
</feature>
<keyword evidence="2" id="KW-0479">Metal-binding</keyword>
<gene>
    <name evidence="6" type="ORF">CRI93_06460</name>
</gene>
<dbReference type="GO" id="GO:0008253">
    <property type="term" value="F:5'-nucleotidase activity"/>
    <property type="evidence" value="ECO:0007669"/>
    <property type="project" value="TreeGrafter"/>
</dbReference>
<dbReference type="AlphaFoldDB" id="A0A2H3NME6"/>
<dbReference type="Proteomes" id="UP000221024">
    <property type="component" value="Unassembled WGS sequence"/>
</dbReference>
<dbReference type="InterPro" id="IPR016695">
    <property type="entry name" value="Pur_nucleotidase"/>
</dbReference>
<name>A0A2H3NME6_9BACT</name>
<dbReference type="Pfam" id="PF05761">
    <property type="entry name" value="5_nucleotid"/>
    <property type="match status" value="1"/>
</dbReference>
<dbReference type="PANTHER" id="PTHR12103">
    <property type="entry name" value="5'-NUCLEOTIDASE DOMAIN-CONTAINING"/>
    <property type="match status" value="1"/>
</dbReference>
<proteinExistence type="inferred from homology"/>
<comment type="similarity">
    <text evidence="1">Belongs to the 5'(3')-deoxyribonucleotidase family.</text>
</comment>
<accession>A0A2H3NME6</accession>
<reference evidence="6 7" key="1">
    <citation type="submission" date="2017-10" db="EMBL/GenBank/DDBJ databases">
        <title>Draft genome of Longimonas halophila.</title>
        <authorList>
            <person name="Goh K.M."/>
            <person name="Shamsir M.S."/>
            <person name="Lim S.W."/>
        </authorList>
    </citation>
    <scope>NUCLEOTIDE SEQUENCE [LARGE SCALE GENOMIC DNA]</scope>
    <source>
        <strain evidence="6 7">KCTC 42399</strain>
    </source>
</reference>
<dbReference type="InterPro" id="IPR023214">
    <property type="entry name" value="HAD_sf"/>
</dbReference>
<keyword evidence="4" id="KW-0460">Magnesium</keyword>
<dbReference type="CDD" id="cd07522">
    <property type="entry name" value="HAD_cN-II"/>
    <property type="match status" value="1"/>
</dbReference>
<dbReference type="PANTHER" id="PTHR12103:SF22">
    <property type="entry name" value="HAD-SUPERFAMILY HYDROLASE, SUBFAMILY IG, 5'-NUCLEOTIDASE"/>
    <property type="match status" value="1"/>
</dbReference>
<keyword evidence="7" id="KW-1185">Reference proteome</keyword>
<dbReference type="Gene3D" id="3.40.50.1000">
    <property type="entry name" value="HAD superfamily/HAD-like"/>
    <property type="match status" value="1"/>
</dbReference>
<evidence type="ECO:0000256" key="1">
    <source>
        <dbReference type="ARBA" id="ARBA00009589"/>
    </source>
</evidence>
<dbReference type="RefSeq" id="WP_098061807.1">
    <property type="nucleotide sequence ID" value="NZ_PDEP01000005.1"/>
</dbReference>
<comment type="caution">
    <text evidence="6">The sequence shown here is derived from an EMBL/GenBank/DDBJ whole genome shotgun (WGS) entry which is preliminary data.</text>
</comment>
<sequence length="481" mass="55358">MSNGTRGLFCNRTLNLRGIRAIGYDMDYTLVHYHMRKWEKQAYSYLKQGLSERGWPVHDLSFDPDLVIRGLILDTKRGNAVKANRFGYVKRAFHGTEPLDFDMQRQTYQRILVDLADDRWQFLNTLFSISAACMYMQLVDLMDDGKLSGSMSYHTLYEEVQSTLDAAHMEGRLKKEIVASPERFVDVDEEMPLALLDQKMAGRKLLLITNSEWSYAQPMLDYVFNPYLPGEMTWSDLFDISIVGARKPDFFSVRMPAFRVVSDDGMLREHTGGPLAEDAVYVGANASLVEETLGLTGEEILYVGDHLFVDVNITKKVLRWRTALVVRELEKEIEAFQQFHEEQKELTSLMKQKNALEDEYSQIRLRVQRIRKGYGQPEDQGNPKQLERQMVDLREELVELDKQIAPLARAAGQLGNENWGPIMRTGKDKSLFARQVERYADVYTGRVSNFLHQTPFVYLRSYRGNLPHDAVSLPDTELVAP</sequence>
<dbReference type="PIRSF" id="PIRSF017434">
    <property type="entry name" value="Purine_5'-nucleotidase"/>
    <property type="match status" value="1"/>
</dbReference>
<dbReference type="InterPro" id="IPR036412">
    <property type="entry name" value="HAD-like_sf"/>
</dbReference>
<keyword evidence="5" id="KW-0175">Coiled coil</keyword>
<keyword evidence="3 6" id="KW-0378">Hydrolase</keyword>
<evidence type="ECO:0000256" key="4">
    <source>
        <dbReference type="ARBA" id="ARBA00022842"/>
    </source>
</evidence>
<evidence type="ECO:0000256" key="5">
    <source>
        <dbReference type="SAM" id="Coils"/>
    </source>
</evidence>
<evidence type="ECO:0000256" key="3">
    <source>
        <dbReference type="ARBA" id="ARBA00022801"/>
    </source>
</evidence>
<dbReference type="NCBIfam" id="TIGR02244">
    <property type="entry name" value="HAD-IG-Ncltidse"/>
    <property type="match status" value="1"/>
</dbReference>
<dbReference type="SUPFAM" id="SSF56784">
    <property type="entry name" value="HAD-like"/>
    <property type="match status" value="1"/>
</dbReference>
<dbReference type="InterPro" id="IPR008380">
    <property type="entry name" value="HAD-SF_hydro_IG_5-nucl"/>
</dbReference>
<evidence type="ECO:0000313" key="7">
    <source>
        <dbReference type="Proteomes" id="UP000221024"/>
    </source>
</evidence>
<dbReference type="OrthoDB" id="1488958at2"/>
<organism evidence="6 7">
    <name type="scientific">Longimonas halophila</name>
    <dbReference type="NCBI Taxonomy" id="1469170"/>
    <lineage>
        <taxon>Bacteria</taxon>
        <taxon>Pseudomonadati</taxon>
        <taxon>Rhodothermota</taxon>
        <taxon>Rhodothermia</taxon>
        <taxon>Rhodothermales</taxon>
        <taxon>Salisaetaceae</taxon>
        <taxon>Longimonas</taxon>
    </lineage>
</organism>
<evidence type="ECO:0000313" key="6">
    <source>
        <dbReference type="EMBL" id="PEN07619.1"/>
    </source>
</evidence>
<dbReference type="EMBL" id="PDEP01000005">
    <property type="protein sequence ID" value="PEN07619.1"/>
    <property type="molecule type" value="Genomic_DNA"/>
</dbReference>
<evidence type="ECO:0000256" key="2">
    <source>
        <dbReference type="ARBA" id="ARBA00022723"/>
    </source>
</evidence>
<dbReference type="GO" id="GO:0046872">
    <property type="term" value="F:metal ion binding"/>
    <property type="evidence" value="ECO:0007669"/>
    <property type="project" value="UniProtKB-KW"/>
</dbReference>